<gene>
    <name evidence="1" type="ORF">N776_01295</name>
</gene>
<accession>A0AA44U9R7</accession>
<protein>
    <submittedName>
        <fullName evidence="1">Uncharacterized protein</fullName>
    </submittedName>
</protein>
<dbReference type="Proteomes" id="UP000223296">
    <property type="component" value="Unassembled WGS sequence"/>
</dbReference>
<evidence type="ECO:0000313" key="1">
    <source>
        <dbReference type="EMBL" id="PHJ35865.1"/>
    </source>
</evidence>
<proteinExistence type="predicted"/>
<comment type="caution">
    <text evidence="1">The sequence shown here is derived from an EMBL/GenBank/DDBJ whole genome shotgun (WGS) entry which is preliminary data.</text>
</comment>
<dbReference type="EMBL" id="AVBE01000002">
    <property type="protein sequence ID" value="PHJ35865.1"/>
    <property type="molecule type" value="Genomic_DNA"/>
</dbReference>
<name>A0AA44U9R7_NEIGO</name>
<reference evidence="1 2" key="1">
    <citation type="submission" date="2013-08" db="EMBL/GenBank/DDBJ databases">
        <authorList>
            <person name="Trees D."/>
        </authorList>
    </citation>
    <scope>NUCLEOTIDE SEQUENCE [LARGE SCALE GENOMIC DNA]</scope>
    <source>
        <strain evidence="1 2">3502</strain>
    </source>
</reference>
<evidence type="ECO:0000313" key="2">
    <source>
        <dbReference type="Proteomes" id="UP000223296"/>
    </source>
</evidence>
<dbReference type="AlphaFoldDB" id="A0AA44U9R7"/>
<organism evidence="1 2">
    <name type="scientific">Neisseria gonorrhoeae 3502</name>
    <dbReference type="NCBI Taxonomy" id="1193404"/>
    <lineage>
        <taxon>Bacteria</taxon>
        <taxon>Pseudomonadati</taxon>
        <taxon>Pseudomonadota</taxon>
        <taxon>Betaproteobacteria</taxon>
        <taxon>Neisseriales</taxon>
        <taxon>Neisseriaceae</taxon>
        <taxon>Neisseria</taxon>
    </lineage>
</organism>
<sequence length="61" mass="7125">MGWCGGISVKIRFFFIFSDHYAPDPHQTLRLQIFYRPDHDSCSGAACRGYRAERLRQVECD</sequence>